<proteinExistence type="predicted"/>
<dbReference type="AlphaFoldDB" id="A0A160PBI7"/>
<accession>A0A160PBI7</accession>
<feature type="region of interest" description="Disordered" evidence="1">
    <location>
        <begin position="145"/>
        <end position="187"/>
    </location>
</feature>
<feature type="region of interest" description="Disordered" evidence="1">
    <location>
        <begin position="41"/>
        <end position="70"/>
    </location>
</feature>
<dbReference type="Proteomes" id="UP000218288">
    <property type="component" value="Chromosome"/>
</dbReference>
<gene>
    <name evidence="2" type="ORF">MPPM_1081</name>
</gene>
<evidence type="ECO:0000313" key="2">
    <source>
        <dbReference type="EMBL" id="BAU89686.1"/>
    </source>
</evidence>
<reference evidence="2 3" key="1">
    <citation type="journal article" date="2016" name="Genome Announc.">
        <title>Complete Genome Sequence of Methylobacterium populi P-1M, Isolated from Pink-Pigmented Household Biofilm.</title>
        <authorList>
            <person name="Morohoshi T."/>
            <person name="Ikeda T."/>
        </authorList>
    </citation>
    <scope>NUCLEOTIDE SEQUENCE [LARGE SCALE GENOMIC DNA]</scope>
    <source>
        <strain evidence="2 3">P-1M</strain>
    </source>
</reference>
<sequence length="187" mass="20674">MRAEAGKIPALQGLPAGAVTTPMLPQAVRQEIKREIKREIRREISSVPEPSSRPALAELPGPQRPAPPQQLRAVAPAGALAHRAGYRIQHDAPGICFCIIFSESRKPPFGMMLYPLLKAGFHLDFGKVGLITFVFQGTASLLRPAKGRDTDRRPLPASWPPAWDCRSPGSRSWQRRRPTVPRSPPRR</sequence>
<protein>
    <submittedName>
        <fullName evidence="2">Major facilitator transporter</fullName>
    </submittedName>
</protein>
<name>A0A160PBI7_9HYPH</name>
<dbReference type="EMBL" id="AP014809">
    <property type="protein sequence ID" value="BAU89686.1"/>
    <property type="molecule type" value="Genomic_DNA"/>
</dbReference>
<evidence type="ECO:0000256" key="1">
    <source>
        <dbReference type="SAM" id="MobiDB-lite"/>
    </source>
</evidence>
<evidence type="ECO:0000313" key="3">
    <source>
        <dbReference type="Proteomes" id="UP000218288"/>
    </source>
</evidence>
<organism evidence="2 3">
    <name type="scientific">Methylorubrum populi</name>
    <dbReference type="NCBI Taxonomy" id="223967"/>
    <lineage>
        <taxon>Bacteria</taxon>
        <taxon>Pseudomonadati</taxon>
        <taxon>Pseudomonadota</taxon>
        <taxon>Alphaproteobacteria</taxon>
        <taxon>Hyphomicrobiales</taxon>
        <taxon>Methylobacteriaceae</taxon>
        <taxon>Methylorubrum</taxon>
    </lineage>
</organism>
<feature type="compositionally biased region" description="Basic residues" evidence="1">
    <location>
        <begin position="173"/>
        <end position="187"/>
    </location>
</feature>